<keyword evidence="12 18" id="KW-0464">Manganese</keyword>
<dbReference type="GO" id="GO:0008716">
    <property type="term" value="F:D-alanine-D-alanine ligase activity"/>
    <property type="evidence" value="ECO:0007669"/>
    <property type="project" value="UniProtKB-UniRule"/>
</dbReference>
<dbReference type="InterPro" id="IPR011761">
    <property type="entry name" value="ATP-grasp"/>
</dbReference>
<keyword evidence="10 15" id="KW-0133">Cell shape</keyword>
<evidence type="ECO:0000256" key="15">
    <source>
        <dbReference type="HAMAP-Rule" id="MF_00047"/>
    </source>
</evidence>
<feature type="binding site" evidence="17">
    <location>
        <begin position="167"/>
        <end position="168"/>
    </location>
    <ligand>
        <name>ATP</name>
        <dbReference type="ChEBI" id="CHEBI:30616"/>
    </ligand>
</feature>
<feature type="binding site" evidence="17">
    <location>
        <position position="117"/>
    </location>
    <ligand>
        <name>ATP</name>
        <dbReference type="ChEBI" id="CHEBI:30616"/>
    </ligand>
</feature>
<feature type="active site" evidence="16">
    <location>
        <position position="16"/>
    </location>
</feature>
<comment type="caution">
    <text evidence="21">The sequence shown here is derived from an EMBL/GenBank/DDBJ whole genome shotgun (WGS) entry which is preliminary data.</text>
</comment>
<keyword evidence="11 15" id="KW-0573">Peptidoglycan synthesis</keyword>
<dbReference type="EC" id="6.3.2.4" evidence="15"/>
<evidence type="ECO:0000256" key="5">
    <source>
        <dbReference type="ARBA" id="ARBA00022598"/>
    </source>
</evidence>
<dbReference type="InterPro" id="IPR013815">
    <property type="entry name" value="ATP_grasp_subdomain_1"/>
</dbReference>
<dbReference type="NCBIfam" id="NF002528">
    <property type="entry name" value="PRK01966.1-4"/>
    <property type="match status" value="1"/>
</dbReference>
<keyword evidence="13 15" id="KW-0961">Cell wall biogenesis/degradation</keyword>
<evidence type="ECO:0000256" key="12">
    <source>
        <dbReference type="ARBA" id="ARBA00023211"/>
    </source>
</evidence>
<sequence length="333" mass="36622">MNPTQVLLLCGGGSAEHEVSLVSANYLESELTSLPSASVVRVEITKDEGWKDSEGQACRLNLDKTLTVGDKIIAIDYVVPCIHGYPGETGDIQSLLELAGLPYMGCDPSASIVCFNKITSKLWFDAIGIPNTPYVFLTENSADSVLKAEEAFERWGAIFVKAACQGSSVGCFKVSEKESIKDAIEQAFTFSNQVLVEKAVRPRELEIAAYHFNGEVVVTNPGEIRCPEDTFYTYDEKYSTASHSLTTLEPDNLTDEQIAKMREYAKRAFVHLKLKDLSRIDFFLTTDGEVLLNEINTFPGMTPISMFPKLVEHNGHTFSDYLASCIQSGINGG</sequence>
<evidence type="ECO:0000256" key="1">
    <source>
        <dbReference type="ARBA" id="ARBA00001936"/>
    </source>
</evidence>
<gene>
    <name evidence="15" type="primary">ddl</name>
    <name evidence="21" type="ORF">A1OK_20685</name>
</gene>
<evidence type="ECO:0000256" key="14">
    <source>
        <dbReference type="ARBA" id="ARBA00047614"/>
    </source>
</evidence>
<comment type="similarity">
    <text evidence="4 15">Belongs to the D-alanine--D-alanine ligase family.</text>
</comment>
<dbReference type="GO" id="GO:0071555">
    <property type="term" value="P:cell wall organization"/>
    <property type="evidence" value="ECO:0007669"/>
    <property type="project" value="UniProtKB-KW"/>
</dbReference>
<evidence type="ECO:0000313" key="21">
    <source>
        <dbReference type="EMBL" id="OEE63002.1"/>
    </source>
</evidence>
<proteinExistence type="inferred from homology"/>
<dbReference type="Pfam" id="PF07478">
    <property type="entry name" value="Dala_Dala_lig_C"/>
    <property type="match status" value="1"/>
</dbReference>
<keyword evidence="7 17" id="KW-0547">Nucleotide-binding</keyword>
<feature type="binding site" evidence="18">
    <location>
        <position position="296"/>
    </location>
    <ligand>
        <name>Mg(2+)</name>
        <dbReference type="ChEBI" id="CHEBI:18420"/>
        <label>2</label>
    </ligand>
</feature>
<dbReference type="PROSITE" id="PS00843">
    <property type="entry name" value="DALA_DALA_LIGASE_1"/>
    <property type="match status" value="1"/>
</dbReference>
<feature type="domain" description="ATP-grasp" evidence="20">
    <location>
        <begin position="121"/>
        <end position="327"/>
    </location>
</feature>
<dbReference type="HAMAP" id="MF_00047">
    <property type="entry name" value="Dala_Dala_lig"/>
    <property type="match status" value="1"/>
</dbReference>
<feature type="binding site" evidence="17">
    <location>
        <begin position="159"/>
        <end position="161"/>
    </location>
    <ligand>
        <name>ATP</name>
        <dbReference type="ChEBI" id="CHEBI:30616"/>
    </ligand>
</feature>
<evidence type="ECO:0000256" key="13">
    <source>
        <dbReference type="ARBA" id="ARBA00023316"/>
    </source>
</evidence>
<keyword evidence="9 18" id="KW-0460">Magnesium</keyword>
<evidence type="ECO:0000256" key="11">
    <source>
        <dbReference type="ARBA" id="ARBA00022984"/>
    </source>
</evidence>
<dbReference type="GO" id="GO:0046872">
    <property type="term" value="F:metal ion binding"/>
    <property type="evidence" value="ECO:0007669"/>
    <property type="project" value="UniProtKB-KW"/>
</dbReference>
<comment type="function">
    <text evidence="2 15">Cell wall formation.</text>
</comment>
<dbReference type="PIRSF" id="PIRSF039102">
    <property type="entry name" value="Ddl/VanB"/>
    <property type="match status" value="1"/>
</dbReference>
<dbReference type="NCBIfam" id="TIGR01205">
    <property type="entry name" value="D_ala_D_alaTIGR"/>
    <property type="match status" value="1"/>
</dbReference>
<dbReference type="PANTHER" id="PTHR23132">
    <property type="entry name" value="D-ALANINE--D-ALANINE LIGASE"/>
    <property type="match status" value="1"/>
</dbReference>
<evidence type="ECO:0000256" key="9">
    <source>
        <dbReference type="ARBA" id="ARBA00022842"/>
    </source>
</evidence>
<dbReference type="InterPro" id="IPR011095">
    <property type="entry name" value="Dala_Dala_lig_C"/>
</dbReference>
<evidence type="ECO:0000256" key="6">
    <source>
        <dbReference type="ARBA" id="ARBA00022723"/>
    </source>
</evidence>
<keyword evidence="22" id="KW-1185">Reference proteome</keyword>
<dbReference type="GO" id="GO:0005829">
    <property type="term" value="C:cytosol"/>
    <property type="evidence" value="ECO:0007669"/>
    <property type="project" value="TreeGrafter"/>
</dbReference>
<dbReference type="PANTHER" id="PTHR23132:SF25">
    <property type="entry name" value="D-ALANINE--D-ALANINE LIGASE A"/>
    <property type="match status" value="1"/>
</dbReference>
<dbReference type="Gene3D" id="3.30.1490.20">
    <property type="entry name" value="ATP-grasp fold, A domain"/>
    <property type="match status" value="1"/>
</dbReference>
<accession>A0A1E5CCX7</accession>
<comment type="pathway">
    <text evidence="3 15">Cell wall biogenesis; peptidoglycan biosynthesis.</text>
</comment>
<feature type="binding site" evidence="18">
    <location>
        <position position="294"/>
    </location>
    <ligand>
        <name>Mg(2+)</name>
        <dbReference type="ChEBI" id="CHEBI:18420"/>
        <label>1</label>
    </ligand>
</feature>
<feature type="binding site" evidence="18">
    <location>
        <position position="281"/>
    </location>
    <ligand>
        <name>Mg(2+)</name>
        <dbReference type="ChEBI" id="CHEBI:18420"/>
        <label>1</label>
    </ligand>
</feature>
<organism evidence="21 22">
    <name type="scientific">Enterovibrio norvegicus FF-454</name>
    <dbReference type="NCBI Taxonomy" id="1185651"/>
    <lineage>
        <taxon>Bacteria</taxon>
        <taxon>Pseudomonadati</taxon>
        <taxon>Pseudomonadota</taxon>
        <taxon>Gammaproteobacteria</taxon>
        <taxon>Vibrionales</taxon>
        <taxon>Vibrionaceae</taxon>
        <taxon>Enterovibrio</taxon>
    </lineage>
</organism>
<dbReference type="NCBIfam" id="NF002527">
    <property type="entry name" value="PRK01966.1-3"/>
    <property type="match status" value="1"/>
</dbReference>
<dbReference type="RefSeq" id="WP_016958707.1">
    <property type="nucleotide sequence ID" value="NZ_AJWN02000032.1"/>
</dbReference>
<dbReference type="InterPro" id="IPR005905">
    <property type="entry name" value="D_ala_D_ala"/>
</dbReference>
<dbReference type="InterPro" id="IPR011127">
    <property type="entry name" value="Dala_Dala_lig_N"/>
</dbReference>
<dbReference type="GO" id="GO:0008360">
    <property type="term" value="P:regulation of cell shape"/>
    <property type="evidence" value="ECO:0007669"/>
    <property type="project" value="UniProtKB-KW"/>
</dbReference>
<keyword evidence="15" id="KW-0963">Cytoplasm</keyword>
<dbReference type="GO" id="GO:0005524">
    <property type="term" value="F:ATP binding"/>
    <property type="evidence" value="ECO:0007669"/>
    <property type="project" value="UniProtKB-UniRule"/>
</dbReference>
<dbReference type="Gene3D" id="3.30.470.20">
    <property type="entry name" value="ATP-grasp fold, B domain"/>
    <property type="match status" value="1"/>
</dbReference>
<dbReference type="GO" id="GO:0009252">
    <property type="term" value="P:peptidoglycan biosynthetic process"/>
    <property type="evidence" value="ECO:0007669"/>
    <property type="project" value="UniProtKB-UniRule"/>
</dbReference>
<evidence type="ECO:0000256" key="19">
    <source>
        <dbReference type="PROSITE-ProRule" id="PRU00409"/>
    </source>
</evidence>
<dbReference type="SUPFAM" id="SSF52440">
    <property type="entry name" value="PreATP-grasp domain"/>
    <property type="match status" value="1"/>
</dbReference>
<keyword evidence="6 18" id="KW-0479">Metal-binding</keyword>
<dbReference type="PROSITE" id="PS00844">
    <property type="entry name" value="DALA_DALA_LIGASE_2"/>
    <property type="match status" value="1"/>
</dbReference>
<keyword evidence="8 19" id="KW-0067">ATP-binding</keyword>
<dbReference type="SUPFAM" id="SSF56059">
    <property type="entry name" value="Glutathione synthetase ATP-binding domain-like"/>
    <property type="match status" value="1"/>
</dbReference>
<comment type="cofactor">
    <cofactor evidence="18">
        <name>Mg(2+)</name>
        <dbReference type="ChEBI" id="CHEBI:18420"/>
    </cofactor>
    <cofactor evidence="18">
        <name>Mn(2+)</name>
        <dbReference type="ChEBI" id="CHEBI:29035"/>
    </cofactor>
    <text evidence="18">Binds 2 magnesium or manganese ions per subunit.</text>
</comment>
<name>A0A1E5CCX7_9GAMM</name>
<evidence type="ECO:0000313" key="22">
    <source>
        <dbReference type="Proteomes" id="UP000095039"/>
    </source>
</evidence>
<evidence type="ECO:0000256" key="2">
    <source>
        <dbReference type="ARBA" id="ARBA00003921"/>
    </source>
</evidence>
<evidence type="ECO:0000256" key="7">
    <source>
        <dbReference type="ARBA" id="ARBA00022741"/>
    </source>
</evidence>
<dbReference type="PROSITE" id="PS50975">
    <property type="entry name" value="ATP_GRASP"/>
    <property type="match status" value="1"/>
</dbReference>
<feature type="binding site" evidence="17">
    <location>
        <begin position="293"/>
        <end position="294"/>
    </location>
    <ligand>
        <name>ATP</name>
        <dbReference type="ChEBI" id="CHEBI:30616"/>
    </ligand>
</feature>
<dbReference type="AlphaFoldDB" id="A0A1E5CCX7"/>
<comment type="cofactor">
    <cofactor evidence="1">
        <name>Mn(2+)</name>
        <dbReference type="ChEBI" id="CHEBI:29035"/>
    </cofactor>
</comment>
<evidence type="ECO:0000256" key="17">
    <source>
        <dbReference type="PIRSR" id="PIRSR039102-2"/>
    </source>
</evidence>
<evidence type="ECO:0000256" key="16">
    <source>
        <dbReference type="PIRSR" id="PIRSR039102-1"/>
    </source>
</evidence>
<evidence type="ECO:0000256" key="4">
    <source>
        <dbReference type="ARBA" id="ARBA00010871"/>
    </source>
</evidence>
<evidence type="ECO:0000256" key="8">
    <source>
        <dbReference type="ARBA" id="ARBA00022840"/>
    </source>
</evidence>
<dbReference type="Gene3D" id="3.40.50.20">
    <property type="match status" value="1"/>
</dbReference>
<keyword evidence="5 15" id="KW-0436">Ligase</keyword>
<evidence type="ECO:0000256" key="18">
    <source>
        <dbReference type="PIRSR" id="PIRSR039102-3"/>
    </source>
</evidence>
<feature type="active site" evidence="16">
    <location>
        <position position="305"/>
    </location>
</feature>
<protein>
    <recommendedName>
        <fullName evidence="15">D-alanine--D-alanine ligase</fullName>
        <ecNumber evidence="15">6.3.2.4</ecNumber>
    </recommendedName>
    <alternativeName>
        <fullName evidence="15">D-Ala-D-Ala ligase</fullName>
    </alternativeName>
    <alternativeName>
        <fullName evidence="15">D-alanylalanine synthetase</fullName>
    </alternativeName>
</protein>
<feature type="active site" evidence="16">
    <location>
        <position position="167"/>
    </location>
</feature>
<dbReference type="Proteomes" id="UP000095039">
    <property type="component" value="Unassembled WGS sequence"/>
</dbReference>
<evidence type="ECO:0000259" key="20">
    <source>
        <dbReference type="PROSITE" id="PS50975"/>
    </source>
</evidence>
<dbReference type="InterPro" id="IPR000291">
    <property type="entry name" value="D-Ala_lig_Van_CS"/>
</dbReference>
<dbReference type="InterPro" id="IPR016185">
    <property type="entry name" value="PreATP-grasp_dom_sf"/>
</dbReference>
<dbReference type="Pfam" id="PF01820">
    <property type="entry name" value="Dala_Dala_lig_N"/>
    <property type="match status" value="1"/>
</dbReference>
<comment type="catalytic activity">
    <reaction evidence="14 15">
        <text>2 D-alanine + ATP = D-alanyl-D-alanine + ADP + phosphate + H(+)</text>
        <dbReference type="Rhea" id="RHEA:11224"/>
        <dbReference type="ChEBI" id="CHEBI:15378"/>
        <dbReference type="ChEBI" id="CHEBI:30616"/>
        <dbReference type="ChEBI" id="CHEBI:43474"/>
        <dbReference type="ChEBI" id="CHEBI:57416"/>
        <dbReference type="ChEBI" id="CHEBI:57822"/>
        <dbReference type="ChEBI" id="CHEBI:456216"/>
        <dbReference type="EC" id="6.3.2.4"/>
    </reaction>
</comment>
<dbReference type="UniPathway" id="UPA00219"/>
<comment type="subcellular location">
    <subcellularLocation>
        <location evidence="15">Cytoplasm</location>
    </subcellularLocation>
</comment>
<evidence type="ECO:0000256" key="3">
    <source>
        <dbReference type="ARBA" id="ARBA00004752"/>
    </source>
</evidence>
<evidence type="ECO:0000256" key="10">
    <source>
        <dbReference type="ARBA" id="ARBA00022960"/>
    </source>
</evidence>
<feature type="binding site" evidence="17">
    <location>
        <begin position="197"/>
        <end position="204"/>
    </location>
    <ligand>
        <name>ATP</name>
        <dbReference type="ChEBI" id="CHEBI:30616"/>
    </ligand>
</feature>
<reference evidence="21 22" key="1">
    <citation type="journal article" date="2012" name="Science">
        <title>Ecological populations of bacteria act as socially cohesive units of antibiotic production and resistance.</title>
        <authorList>
            <person name="Cordero O.X."/>
            <person name="Wildschutte H."/>
            <person name="Kirkup B."/>
            <person name="Proehl S."/>
            <person name="Ngo L."/>
            <person name="Hussain F."/>
            <person name="Le Roux F."/>
            <person name="Mincer T."/>
            <person name="Polz M.F."/>
        </authorList>
    </citation>
    <scope>NUCLEOTIDE SEQUENCE [LARGE SCALE GENOMIC DNA]</scope>
    <source>
        <strain evidence="21 22">FF-454</strain>
    </source>
</reference>
<dbReference type="EMBL" id="AJWN02000032">
    <property type="protein sequence ID" value="OEE63002.1"/>
    <property type="molecule type" value="Genomic_DNA"/>
</dbReference>
<feature type="binding site" evidence="18">
    <location>
        <position position="294"/>
    </location>
    <ligand>
        <name>Mg(2+)</name>
        <dbReference type="ChEBI" id="CHEBI:18420"/>
        <label>2</label>
    </ligand>
</feature>